<gene>
    <name evidence="1" type="ORF">PSON_ATCC_30995.1.T1270003</name>
</gene>
<sequence length="49" mass="5705">MGNLQQEKHQFSMYLSGGGKRKLCLDITLIENSQVLLLNEPTTNKHRRY</sequence>
<name>A0A8S1QZX1_9CILI</name>
<comment type="caution">
    <text evidence="1">The sequence shown here is derived from an EMBL/GenBank/DDBJ whole genome shotgun (WGS) entry which is preliminary data.</text>
</comment>
<dbReference type="AlphaFoldDB" id="A0A8S1QZX1"/>
<evidence type="ECO:0000313" key="2">
    <source>
        <dbReference type="Proteomes" id="UP000692954"/>
    </source>
</evidence>
<reference evidence="1" key="1">
    <citation type="submission" date="2021-01" db="EMBL/GenBank/DDBJ databases">
        <authorList>
            <consortium name="Genoscope - CEA"/>
            <person name="William W."/>
        </authorList>
    </citation>
    <scope>NUCLEOTIDE SEQUENCE</scope>
</reference>
<proteinExistence type="predicted"/>
<evidence type="ECO:0008006" key="3">
    <source>
        <dbReference type="Google" id="ProtNLM"/>
    </source>
</evidence>
<dbReference type="Proteomes" id="UP000692954">
    <property type="component" value="Unassembled WGS sequence"/>
</dbReference>
<keyword evidence="2" id="KW-1185">Reference proteome</keyword>
<evidence type="ECO:0000313" key="1">
    <source>
        <dbReference type="EMBL" id="CAD8120547.1"/>
    </source>
</evidence>
<protein>
    <recommendedName>
        <fullName evidence="3">ABC transporter domain-containing protein</fullName>
    </recommendedName>
</protein>
<organism evidence="1 2">
    <name type="scientific">Paramecium sonneborni</name>
    <dbReference type="NCBI Taxonomy" id="65129"/>
    <lineage>
        <taxon>Eukaryota</taxon>
        <taxon>Sar</taxon>
        <taxon>Alveolata</taxon>
        <taxon>Ciliophora</taxon>
        <taxon>Intramacronucleata</taxon>
        <taxon>Oligohymenophorea</taxon>
        <taxon>Peniculida</taxon>
        <taxon>Parameciidae</taxon>
        <taxon>Paramecium</taxon>
    </lineage>
</organism>
<dbReference type="OrthoDB" id="10255969at2759"/>
<accession>A0A8S1QZX1</accession>
<dbReference type="EMBL" id="CAJJDN010000127">
    <property type="protein sequence ID" value="CAD8120547.1"/>
    <property type="molecule type" value="Genomic_DNA"/>
</dbReference>